<protein>
    <submittedName>
        <fullName evidence="3">Amidohydrolase</fullName>
    </submittedName>
</protein>
<evidence type="ECO:0000313" key="4">
    <source>
        <dbReference type="Proteomes" id="UP000215214"/>
    </source>
</evidence>
<gene>
    <name evidence="3" type="ORF">TJEJU_0079</name>
</gene>
<keyword evidence="3" id="KW-0378">Hydrolase</keyword>
<organism evidence="3 4">
    <name type="scientific">Tenacibaculum jejuense</name>
    <dbReference type="NCBI Taxonomy" id="584609"/>
    <lineage>
        <taxon>Bacteria</taxon>
        <taxon>Pseudomonadati</taxon>
        <taxon>Bacteroidota</taxon>
        <taxon>Flavobacteriia</taxon>
        <taxon>Flavobacteriales</taxon>
        <taxon>Flavobacteriaceae</taxon>
        <taxon>Tenacibaculum</taxon>
    </lineage>
</organism>
<dbReference type="RefSeq" id="WP_095068761.1">
    <property type="nucleotide sequence ID" value="NZ_LT899436.1"/>
</dbReference>
<dbReference type="Gene3D" id="3.20.20.140">
    <property type="entry name" value="Metal-dependent hydrolases"/>
    <property type="match status" value="2"/>
</dbReference>
<dbReference type="Gene3D" id="2.30.40.10">
    <property type="entry name" value="Urease, subunit C, domain 1"/>
    <property type="match status" value="2"/>
</dbReference>
<feature type="transmembrane region" description="Helical" evidence="1">
    <location>
        <begin position="7"/>
        <end position="27"/>
    </location>
</feature>
<dbReference type="PANTHER" id="PTHR43135">
    <property type="entry name" value="ALPHA-D-RIBOSE 1-METHYLPHOSPHONATE 5-TRIPHOSPHATE DIPHOSPHATASE"/>
    <property type="match status" value="1"/>
</dbReference>
<dbReference type="GO" id="GO:0016810">
    <property type="term" value="F:hydrolase activity, acting on carbon-nitrogen (but not peptide) bonds"/>
    <property type="evidence" value="ECO:0007669"/>
    <property type="project" value="InterPro"/>
</dbReference>
<dbReference type="InterPro" id="IPR011059">
    <property type="entry name" value="Metal-dep_hydrolase_composite"/>
</dbReference>
<evidence type="ECO:0000313" key="3">
    <source>
        <dbReference type="EMBL" id="SNR13888.1"/>
    </source>
</evidence>
<evidence type="ECO:0000256" key="1">
    <source>
        <dbReference type="SAM" id="Phobius"/>
    </source>
</evidence>
<sequence length="509" mass="56662">MKSIVKKWILGIFSIILLVDFGLYFHFQSEINHVLGAHTEIVDTSQFKTISGKLAITNVNILSTNSEVMIPNQTVLVEDKKIIAIHSDSIPVANEFHKINGDNKYLIPGLIDSHVHLKKSKNDLLLYIANGITHLGEMTGMKEHFEYQKEIDNGAIGPNIYIASPKLSSQKGMKANFRSWMERRHQNYTTPKAARKAVHYYKNKGYKAIKLSSDLNKTNYYAVIDEAKKINIPVIGHLPIPITLEELYTSGQSQLSHVESITYASMLSYGRITSKNADDFLKHLEGKADHIAVKLQENNITISTTVSTNKSVAKQAFHLADYLKTIALEYQNPGWVEGSSISKGWLPGNNSYEYSGDLTEKQKTEVSAYLKTFAKALDIVTKALVRNNVIITAGTDANGAAGAVPGFSLHEELLTLSEIGLTNAEILKATTSATADWMNETTGKIEVNYRADLVLLNKNPLENIRNSQSIEAVITNGKYLNRLALNNILKAVKNANNRSRKIKIDKYLK</sequence>
<dbReference type="Pfam" id="PF01979">
    <property type="entry name" value="Amidohydro_1"/>
    <property type="match status" value="1"/>
</dbReference>
<feature type="domain" description="Amidohydrolase-related" evidence="2">
    <location>
        <begin position="105"/>
        <end position="478"/>
    </location>
</feature>
<evidence type="ECO:0000259" key="2">
    <source>
        <dbReference type="Pfam" id="PF01979"/>
    </source>
</evidence>
<dbReference type="AlphaFoldDB" id="A0A238U5J5"/>
<keyword evidence="4" id="KW-1185">Reference proteome</keyword>
<keyword evidence="1" id="KW-0812">Transmembrane</keyword>
<name>A0A238U5J5_9FLAO</name>
<dbReference type="OrthoDB" id="9815657at2"/>
<dbReference type="EMBL" id="LT899436">
    <property type="protein sequence ID" value="SNR13888.1"/>
    <property type="molecule type" value="Genomic_DNA"/>
</dbReference>
<dbReference type="KEGG" id="tje:TJEJU_0079"/>
<keyword evidence="1" id="KW-0472">Membrane</keyword>
<dbReference type="PANTHER" id="PTHR43135:SF3">
    <property type="entry name" value="ALPHA-D-RIBOSE 1-METHYLPHOSPHONATE 5-TRIPHOSPHATE DIPHOSPHATASE"/>
    <property type="match status" value="1"/>
</dbReference>
<reference evidence="3 4" key="1">
    <citation type="submission" date="2017-07" db="EMBL/GenBank/DDBJ databases">
        <authorList>
            <person name="Sun Z.S."/>
            <person name="Albrecht U."/>
            <person name="Echele G."/>
            <person name="Lee C.C."/>
        </authorList>
    </citation>
    <scope>NUCLEOTIDE SEQUENCE [LARGE SCALE GENOMIC DNA]</scope>
    <source>
        <strain evidence="4">type strain: KCTC 22618</strain>
    </source>
</reference>
<dbReference type="SUPFAM" id="SSF51556">
    <property type="entry name" value="Metallo-dependent hydrolases"/>
    <property type="match status" value="1"/>
</dbReference>
<accession>A0A238U5J5</accession>
<dbReference type="InterPro" id="IPR006680">
    <property type="entry name" value="Amidohydro-rel"/>
</dbReference>
<keyword evidence="1" id="KW-1133">Transmembrane helix</keyword>
<dbReference type="InterPro" id="IPR032466">
    <property type="entry name" value="Metal_Hydrolase"/>
</dbReference>
<proteinExistence type="predicted"/>
<dbReference type="SUPFAM" id="SSF51338">
    <property type="entry name" value="Composite domain of metallo-dependent hydrolases"/>
    <property type="match status" value="2"/>
</dbReference>
<dbReference type="InterPro" id="IPR051781">
    <property type="entry name" value="Metallo-dep_Hydrolase"/>
</dbReference>
<dbReference type="Proteomes" id="UP000215214">
    <property type="component" value="Chromosome TJEJU"/>
</dbReference>